<dbReference type="GO" id="GO:0005886">
    <property type="term" value="C:plasma membrane"/>
    <property type="evidence" value="ECO:0007669"/>
    <property type="project" value="UniProtKB-SubCell"/>
</dbReference>
<dbReference type="PANTHER" id="PTHR30250">
    <property type="entry name" value="PST FAMILY PREDICTED COLANIC ACID TRANSPORTER"/>
    <property type="match status" value="1"/>
</dbReference>
<protein>
    <submittedName>
        <fullName evidence="7">Oligosaccharide flippase family protein</fullName>
    </submittedName>
</protein>
<dbReference type="AlphaFoldDB" id="A0A6A8G3C6"/>
<feature type="transmembrane region" description="Helical" evidence="6">
    <location>
        <begin position="40"/>
        <end position="58"/>
    </location>
</feature>
<keyword evidence="5 6" id="KW-0472">Membrane</keyword>
<feature type="transmembrane region" description="Helical" evidence="6">
    <location>
        <begin position="109"/>
        <end position="132"/>
    </location>
</feature>
<evidence type="ECO:0000256" key="3">
    <source>
        <dbReference type="ARBA" id="ARBA00022692"/>
    </source>
</evidence>
<dbReference type="Pfam" id="PF13440">
    <property type="entry name" value="Polysacc_synt_3"/>
    <property type="match status" value="1"/>
</dbReference>
<evidence type="ECO:0000313" key="7">
    <source>
        <dbReference type="EMBL" id="MRW95255.1"/>
    </source>
</evidence>
<feature type="transmembrane region" description="Helical" evidence="6">
    <location>
        <begin position="307"/>
        <end position="329"/>
    </location>
</feature>
<feature type="transmembrane region" description="Helical" evidence="6">
    <location>
        <begin position="78"/>
        <end position="97"/>
    </location>
</feature>
<reference evidence="7 8" key="1">
    <citation type="submission" date="2019-11" db="EMBL/GenBank/DDBJ databases">
        <title>Whole genome sequence of Haloferax sp. MBLA0078.</title>
        <authorList>
            <person name="Seo M.-J."/>
            <person name="Cho E.-S."/>
        </authorList>
    </citation>
    <scope>NUCLEOTIDE SEQUENCE [LARGE SCALE GENOMIC DNA]</scope>
    <source>
        <strain evidence="7 8">MBLA0078</strain>
    </source>
</reference>
<dbReference type="InterPro" id="IPR050833">
    <property type="entry name" value="Poly_Biosynth_Transport"/>
</dbReference>
<feature type="transmembrane region" description="Helical" evidence="6">
    <location>
        <begin position="349"/>
        <end position="366"/>
    </location>
</feature>
<evidence type="ECO:0000256" key="4">
    <source>
        <dbReference type="ARBA" id="ARBA00022989"/>
    </source>
</evidence>
<dbReference type="RefSeq" id="WP_151108921.1">
    <property type="nucleotide sequence ID" value="NZ_WKJQ01000001.1"/>
</dbReference>
<keyword evidence="4 6" id="KW-1133">Transmembrane helix</keyword>
<keyword evidence="2" id="KW-1003">Cell membrane</keyword>
<dbReference type="OrthoDB" id="112053at2157"/>
<evidence type="ECO:0000256" key="2">
    <source>
        <dbReference type="ARBA" id="ARBA00022475"/>
    </source>
</evidence>
<feature type="transmembrane region" description="Helical" evidence="6">
    <location>
        <begin position="411"/>
        <end position="428"/>
    </location>
</feature>
<dbReference type="Proteomes" id="UP000443423">
    <property type="component" value="Unassembled WGS sequence"/>
</dbReference>
<organism evidence="7 8">
    <name type="scientific">Haloferax marinum</name>
    <dbReference type="NCBI Taxonomy" id="2666143"/>
    <lineage>
        <taxon>Archaea</taxon>
        <taxon>Methanobacteriati</taxon>
        <taxon>Methanobacteriota</taxon>
        <taxon>Stenosarchaea group</taxon>
        <taxon>Halobacteria</taxon>
        <taxon>Halobacteriales</taxon>
        <taxon>Haloferacaceae</taxon>
        <taxon>Haloferax</taxon>
    </lineage>
</organism>
<name>A0A6A8G3C6_9EURY</name>
<feature type="transmembrane region" description="Helical" evidence="6">
    <location>
        <begin position="282"/>
        <end position="301"/>
    </location>
</feature>
<gene>
    <name evidence="7" type="ORF">GJR99_01545</name>
</gene>
<accession>A0A6A8G3C6</accession>
<feature type="transmembrane region" description="Helical" evidence="6">
    <location>
        <begin position="434"/>
        <end position="453"/>
    </location>
</feature>
<evidence type="ECO:0000256" key="6">
    <source>
        <dbReference type="SAM" id="Phobius"/>
    </source>
</evidence>
<evidence type="ECO:0000256" key="1">
    <source>
        <dbReference type="ARBA" id="ARBA00004651"/>
    </source>
</evidence>
<evidence type="ECO:0000313" key="8">
    <source>
        <dbReference type="Proteomes" id="UP000443423"/>
    </source>
</evidence>
<keyword evidence="3 6" id="KW-0812">Transmembrane</keyword>
<dbReference type="PANTHER" id="PTHR30250:SF28">
    <property type="entry name" value="POLYSACCHARIDE BIOSYNTHESIS PROTEIN"/>
    <property type="match status" value="1"/>
</dbReference>
<keyword evidence="8" id="KW-1185">Reference proteome</keyword>
<comment type="subcellular location">
    <subcellularLocation>
        <location evidence="1">Cell membrane</location>
        <topology evidence="1">Multi-pass membrane protein</topology>
    </subcellularLocation>
</comment>
<sequence>MKRGQTSIVHFAGQIVLSVSGFAVNLYVARTLGSEVLGQYALVVSVIAWLTIGSDLGLHQSVKKRLSESDDRQGVLNAAGLAQFGLLFVIGSLVYLLRGRVDQYIGAPVGEFVVAMLAVNVIFQFLQFVLVGQHKVHISGLMPAVWWGGRAIFQIGLIVLGYALFGLIWGYIISGLIGIVVSLYFISYRPTIPSRDDFRQLTSFAKYSWIGPLKGRSWLSMDTIILGFFISKSLIGVYEIAWNIAALFAIFGVSISTAHFPEISSLAADEETEKVREAISNSLAYAGLFLIPGFVGSALVGEQILSIYGGEFAIGAQILLILVFAQLIYSYEQQFSNALDAMDHPESTFRINIIFIGLNLVLNILLVYLYGWYGAAVATTISAGVSVLYSYTEVSRYVTVKIPYREIGKQVVAAGLMGALVVAGKSLFGASLGVVIVLVGVGAGAYFGTLFGISRQFRKTVRDNLPATFT</sequence>
<feature type="transmembrane region" description="Helical" evidence="6">
    <location>
        <begin position="7"/>
        <end position="28"/>
    </location>
</feature>
<proteinExistence type="predicted"/>
<comment type="caution">
    <text evidence="7">The sequence shown here is derived from an EMBL/GenBank/DDBJ whole genome shotgun (WGS) entry which is preliminary data.</text>
</comment>
<evidence type="ECO:0000256" key="5">
    <source>
        <dbReference type="ARBA" id="ARBA00023136"/>
    </source>
</evidence>
<feature type="transmembrane region" description="Helical" evidence="6">
    <location>
        <begin position="241"/>
        <end position="261"/>
    </location>
</feature>
<feature type="transmembrane region" description="Helical" evidence="6">
    <location>
        <begin position="168"/>
        <end position="186"/>
    </location>
</feature>
<dbReference type="EMBL" id="WKJQ01000001">
    <property type="protein sequence ID" value="MRW95255.1"/>
    <property type="molecule type" value="Genomic_DNA"/>
</dbReference>